<keyword evidence="1" id="KW-0732">Signal</keyword>
<dbReference type="SUPFAM" id="SSF51004">
    <property type="entry name" value="C-terminal (heme d1) domain of cytochrome cd1-nitrite reductase"/>
    <property type="match status" value="1"/>
</dbReference>
<gene>
    <name evidence="2" type="ORF">FNF29_08023</name>
</gene>
<organism evidence="2 3">
    <name type="scientific">Cafeteria roenbergensis</name>
    <name type="common">Marine flagellate</name>
    <dbReference type="NCBI Taxonomy" id="33653"/>
    <lineage>
        <taxon>Eukaryota</taxon>
        <taxon>Sar</taxon>
        <taxon>Stramenopiles</taxon>
        <taxon>Bigyra</taxon>
        <taxon>Opalozoa</taxon>
        <taxon>Bicosoecida</taxon>
        <taxon>Cafeteriaceae</taxon>
        <taxon>Cafeteria</taxon>
    </lineage>
</organism>
<comment type="caution">
    <text evidence="2">The sequence shown here is derived from an EMBL/GenBank/DDBJ whole genome shotgun (WGS) entry which is preliminary data.</text>
</comment>
<dbReference type="OMA" id="GRMETHG"/>
<accession>A0A5A8C0D6</accession>
<evidence type="ECO:0000256" key="1">
    <source>
        <dbReference type="SAM" id="SignalP"/>
    </source>
</evidence>
<dbReference type="InterPro" id="IPR011048">
    <property type="entry name" value="Haem_d1_sf"/>
</dbReference>
<evidence type="ECO:0000313" key="3">
    <source>
        <dbReference type="Proteomes" id="UP000323011"/>
    </source>
</evidence>
<feature type="chain" id="PRO_5022733090" description="DUF4394 domain-containing protein" evidence="1">
    <location>
        <begin position="20"/>
        <end position="331"/>
    </location>
</feature>
<keyword evidence="3" id="KW-1185">Reference proteome</keyword>
<evidence type="ECO:0008006" key="4">
    <source>
        <dbReference type="Google" id="ProtNLM"/>
    </source>
</evidence>
<dbReference type="Proteomes" id="UP000323011">
    <property type="component" value="Unassembled WGS sequence"/>
</dbReference>
<feature type="signal peptide" evidence="1">
    <location>
        <begin position="1"/>
        <end position="19"/>
    </location>
</feature>
<proteinExistence type="predicted"/>
<reference evidence="2 3" key="1">
    <citation type="submission" date="2019-07" db="EMBL/GenBank/DDBJ databases">
        <title>Genomes of Cafeteria roenbergensis.</title>
        <authorList>
            <person name="Fischer M.G."/>
            <person name="Hackl T."/>
            <person name="Roman M."/>
        </authorList>
    </citation>
    <scope>NUCLEOTIDE SEQUENCE [LARGE SCALE GENOMIC DNA]</scope>
    <source>
        <strain evidence="2 3">BVI</strain>
    </source>
</reference>
<dbReference type="EMBL" id="VLTN01000085">
    <property type="protein sequence ID" value="KAA0146492.1"/>
    <property type="molecule type" value="Genomic_DNA"/>
</dbReference>
<dbReference type="AlphaFoldDB" id="A0A5A8C0D6"/>
<evidence type="ECO:0000313" key="2">
    <source>
        <dbReference type="EMBL" id="KAA0146492.1"/>
    </source>
</evidence>
<protein>
    <recommendedName>
        <fullName evidence="4">DUF4394 domain-containing protein</fullName>
    </recommendedName>
</protein>
<sequence length="331" mass="34381">MLAALATLALAAALASSQAELLGITEQVALESISPSSGATKPIGGPVSYELQAQGLSTVDSATGTYFLLGFNSSSTRANLVGINIASGMVTTDIAMPFAESAFVGVGQSIDVDPTDGNIFAGGRMETHGPHVIGKIDIKSGKFTPIASLNATFLPVLGAATAFIPNTRQLFVQLGTASAIDIFGVNVETGKITKIPQDPEEGRVLTTMALDAKTRSLIGLGVKPSNGTLERTLVRLDPVSHSYTTVGDIPAWLVESGGESALDTFSRTLYWIGQPTGAKPTDPFHLVGLNADTGAVVSSPLLVLRLRPATCCRPCPDAQRPARRIVPTPQT</sequence>
<name>A0A5A8C0D6_CAFRO</name>